<dbReference type="RefSeq" id="WP_351976498.1">
    <property type="nucleotide sequence ID" value="NZ_JBEPBX010000012.1"/>
</dbReference>
<dbReference type="Proteomes" id="UP001445472">
    <property type="component" value="Unassembled WGS sequence"/>
</dbReference>
<dbReference type="EMBL" id="JBEPBX010000012">
    <property type="protein sequence ID" value="MER6614750.1"/>
    <property type="molecule type" value="Genomic_DNA"/>
</dbReference>
<evidence type="ECO:0000313" key="3">
    <source>
        <dbReference type="Proteomes" id="UP001445472"/>
    </source>
</evidence>
<evidence type="ECO:0008006" key="4">
    <source>
        <dbReference type="Google" id="ProtNLM"/>
    </source>
</evidence>
<name>A0ABV1UWG7_9ACTN</name>
<proteinExistence type="predicted"/>
<evidence type="ECO:0000256" key="1">
    <source>
        <dbReference type="SAM" id="MobiDB-lite"/>
    </source>
</evidence>
<gene>
    <name evidence="2" type="ORF">ABT276_15505</name>
</gene>
<comment type="caution">
    <text evidence="2">The sequence shown here is derived from an EMBL/GenBank/DDBJ whole genome shotgun (WGS) entry which is preliminary data.</text>
</comment>
<feature type="compositionally biased region" description="Pro residues" evidence="1">
    <location>
        <begin position="9"/>
        <end position="22"/>
    </location>
</feature>
<keyword evidence="3" id="KW-1185">Reference proteome</keyword>
<reference evidence="2 3" key="1">
    <citation type="submission" date="2024-06" db="EMBL/GenBank/DDBJ databases">
        <title>The Natural Products Discovery Center: Release of the First 8490 Sequenced Strains for Exploring Actinobacteria Biosynthetic Diversity.</title>
        <authorList>
            <person name="Kalkreuter E."/>
            <person name="Kautsar S.A."/>
            <person name="Yang D."/>
            <person name="Bader C.D."/>
            <person name="Teijaro C.N."/>
            <person name="Fluegel L."/>
            <person name="Davis C.M."/>
            <person name="Simpson J.R."/>
            <person name="Lauterbach L."/>
            <person name="Steele A.D."/>
            <person name="Gui C."/>
            <person name="Meng S."/>
            <person name="Li G."/>
            <person name="Viehrig K."/>
            <person name="Ye F."/>
            <person name="Su P."/>
            <person name="Kiefer A.F."/>
            <person name="Nichols A."/>
            <person name="Cepeda A.J."/>
            <person name="Yan W."/>
            <person name="Fan B."/>
            <person name="Jiang Y."/>
            <person name="Adhikari A."/>
            <person name="Zheng C.-J."/>
            <person name="Schuster L."/>
            <person name="Cowan T.M."/>
            <person name="Smanski M.J."/>
            <person name="Chevrette M.G."/>
            <person name="De Carvalho L.P.S."/>
            <person name="Shen B."/>
        </authorList>
    </citation>
    <scope>NUCLEOTIDE SEQUENCE [LARGE SCALE GENOMIC DNA]</scope>
    <source>
        <strain evidence="2 3">NPDC000837</strain>
    </source>
</reference>
<protein>
    <recommendedName>
        <fullName evidence="4">Secreted protein</fullName>
    </recommendedName>
</protein>
<feature type="region of interest" description="Disordered" evidence="1">
    <location>
        <begin position="1"/>
        <end position="27"/>
    </location>
</feature>
<evidence type="ECO:0000313" key="2">
    <source>
        <dbReference type="EMBL" id="MER6614750.1"/>
    </source>
</evidence>
<sequence>MQPQQPYQAPVPPTPPTPPTPPARGRGPLVTALLVGLLVGGGGVGAAWALTGDTPDAGAAGDARGACDALAVLDESKLAAKGKEGEQMMYRFAGAFDLATAAAAGDSSYKPLAEAVTRAHHRRLQVFEVNAEVKKDLAEARRICADL</sequence>
<accession>A0ABV1UWG7</accession>
<organism evidence="2 3">
    <name type="scientific">Streptomyces xantholiticus</name>
    <dbReference type="NCBI Taxonomy" id="68285"/>
    <lineage>
        <taxon>Bacteria</taxon>
        <taxon>Bacillati</taxon>
        <taxon>Actinomycetota</taxon>
        <taxon>Actinomycetes</taxon>
        <taxon>Kitasatosporales</taxon>
        <taxon>Streptomycetaceae</taxon>
        <taxon>Streptomyces</taxon>
    </lineage>
</organism>